<reference evidence="9" key="1">
    <citation type="submission" date="2021-01" db="EMBL/GenBank/DDBJ databases">
        <authorList>
            <person name="Eckstrom K.M.E."/>
        </authorList>
    </citation>
    <scope>NUCLEOTIDE SEQUENCE</scope>
    <source>
        <strain evidence="9">UVCC 0001</strain>
    </source>
</reference>
<evidence type="ECO:0000256" key="4">
    <source>
        <dbReference type="ARBA" id="ARBA00022927"/>
    </source>
</evidence>
<keyword evidence="10" id="KW-1185">Reference proteome</keyword>
<evidence type="ECO:0000256" key="7">
    <source>
        <dbReference type="SAM" id="Phobius"/>
    </source>
</evidence>
<organism evidence="9 10">
    <name type="scientific">Prototheca wickerhamii</name>
    <dbReference type="NCBI Taxonomy" id="3111"/>
    <lineage>
        <taxon>Eukaryota</taxon>
        <taxon>Viridiplantae</taxon>
        <taxon>Chlorophyta</taxon>
        <taxon>core chlorophytes</taxon>
        <taxon>Trebouxiophyceae</taxon>
        <taxon>Chlorellales</taxon>
        <taxon>Chlorellaceae</taxon>
        <taxon>Prototheca</taxon>
    </lineage>
</organism>
<evidence type="ECO:0000256" key="2">
    <source>
        <dbReference type="ARBA" id="ARBA00022448"/>
    </source>
</evidence>
<dbReference type="AlphaFoldDB" id="A0AAD9INW8"/>
<dbReference type="CDD" id="cd15841">
    <property type="entry name" value="SNARE_Qc"/>
    <property type="match status" value="1"/>
</dbReference>
<keyword evidence="2" id="KW-0813">Transport</keyword>
<dbReference type="GO" id="GO:0005737">
    <property type="term" value="C:cytoplasm"/>
    <property type="evidence" value="ECO:0007669"/>
    <property type="project" value="UniProtKB-ARBA"/>
</dbReference>
<dbReference type="GO" id="GO:0012505">
    <property type="term" value="C:endomembrane system"/>
    <property type="evidence" value="ECO:0007669"/>
    <property type="project" value="UniProtKB-ARBA"/>
</dbReference>
<evidence type="ECO:0000313" key="9">
    <source>
        <dbReference type="EMBL" id="KAK2080047.1"/>
    </source>
</evidence>
<dbReference type="InterPro" id="IPR000727">
    <property type="entry name" value="T_SNARE_dom"/>
</dbReference>
<comment type="subcellular location">
    <subcellularLocation>
        <location evidence="1">Membrane</location>
        <topology evidence="1">Single-pass membrane protein</topology>
    </subcellularLocation>
</comment>
<evidence type="ECO:0000256" key="5">
    <source>
        <dbReference type="ARBA" id="ARBA00022989"/>
    </source>
</evidence>
<gene>
    <name evidence="9" type="ORF">QBZ16_002443</name>
</gene>
<evidence type="ECO:0000256" key="6">
    <source>
        <dbReference type="ARBA" id="ARBA00023136"/>
    </source>
</evidence>
<dbReference type="PROSITE" id="PS50192">
    <property type="entry name" value="T_SNARE"/>
    <property type="match status" value="1"/>
</dbReference>
<evidence type="ECO:0000313" key="10">
    <source>
        <dbReference type="Proteomes" id="UP001255856"/>
    </source>
</evidence>
<dbReference type="GO" id="GO:0015031">
    <property type="term" value="P:protein transport"/>
    <property type="evidence" value="ECO:0007669"/>
    <property type="project" value="UniProtKB-KW"/>
</dbReference>
<feature type="transmembrane region" description="Helical" evidence="7">
    <location>
        <begin position="150"/>
        <end position="170"/>
    </location>
</feature>
<keyword evidence="4" id="KW-0653">Protein transport</keyword>
<keyword evidence="6 7" id="KW-0472">Membrane</keyword>
<dbReference type="Gene3D" id="1.20.5.110">
    <property type="match status" value="1"/>
</dbReference>
<protein>
    <recommendedName>
        <fullName evidence="8">t-SNARE coiled-coil homology domain-containing protein</fullName>
    </recommendedName>
</protein>
<accession>A0AAD9INW8</accession>
<name>A0AAD9INW8_PROWI</name>
<sequence length="172" mass="18626">MTATARRSLGALGTKLDALRASIESESGLSENEKNRRRDMVSALRSRRESLLAGLKREGGGASAQRAVLLGSVDASSARPRETASWSTLERGVASTKQVALRINEETTLQNRLLEDLDDAVATTTSRMGAAQRRLRRVMAAGGWSCQKQLLIILMLVLLVVLVVAILRVVTK</sequence>
<feature type="domain" description="T-SNARE coiled-coil homology" evidence="8">
    <location>
        <begin position="89"/>
        <end position="138"/>
    </location>
</feature>
<dbReference type="SUPFAM" id="SSF58038">
    <property type="entry name" value="SNARE fusion complex"/>
    <property type="match status" value="1"/>
</dbReference>
<dbReference type="Proteomes" id="UP001255856">
    <property type="component" value="Unassembled WGS sequence"/>
</dbReference>
<keyword evidence="5 7" id="KW-1133">Transmembrane helix</keyword>
<dbReference type="GO" id="GO:0016020">
    <property type="term" value="C:membrane"/>
    <property type="evidence" value="ECO:0007669"/>
    <property type="project" value="UniProtKB-SubCell"/>
</dbReference>
<evidence type="ECO:0000259" key="8">
    <source>
        <dbReference type="PROSITE" id="PS50192"/>
    </source>
</evidence>
<evidence type="ECO:0000256" key="1">
    <source>
        <dbReference type="ARBA" id="ARBA00004167"/>
    </source>
</evidence>
<keyword evidence="3 7" id="KW-0812">Transmembrane</keyword>
<dbReference type="EMBL" id="JASFZW010000002">
    <property type="protein sequence ID" value="KAK2080047.1"/>
    <property type="molecule type" value="Genomic_DNA"/>
</dbReference>
<evidence type="ECO:0000256" key="3">
    <source>
        <dbReference type="ARBA" id="ARBA00022692"/>
    </source>
</evidence>
<dbReference type="PANTHER" id="PTHR12791">
    <property type="entry name" value="GOLGI SNARE BET1-RELATED"/>
    <property type="match status" value="1"/>
</dbReference>
<proteinExistence type="predicted"/>
<comment type="caution">
    <text evidence="9">The sequence shown here is derived from an EMBL/GenBank/DDBJ whole genome shotgun (WGS) entry which is preliminary data.</text>
</comment>